<proteinExistence type="predicted"/>
<comment type="caution">
    <text evidence="2">The sequence shown here is derived from an EMBL/GenBank/DDBJ whole genome shotgun (WGS) entry which is preliminary data.</text>
</comment>
<name>L7C6L4_RHOBT</name>
<feature type="region of interest" description="Disordered" evidence="1">
    <location>
        <begin position="31"/>
        <end position="55"/>
    </location>
</feature>
<evidence type="ECO:0000256" key="1">
    <source>
        <dbReference type="SAM" id="MobiDB-lite"/>
    </source>
</evidence>
<protein>
    <submittedName>
        <fullName evidence="2">Uncharacterized protein</fullName>
    </submittedName>
</protein>
<dbReference type="AlphaFoldDB" id="L7C6L4"/>
<organism evidence="2 3">
    <name type="scientific">Rhodopirellula baltica SWK14</name>
    <dbReference type="NCBI Taxonomy" id="993516"/>
    <lineage>
        <taxon>Bacteria</taxon>
        <taxon>Pseudomonadati</taxon>
        <taxon>Planctomycetota</taxon>
        <taxon>Planctomycetia</taxon>
        <taxon>Pirellulales</taxon>
        <taxon>Pirellulaceae</taxon>
        <taxon>Rhodopirellula</taxon>
    </lineage>
</organism>
<reference evidence="2 3" key="1">
    <citation type="journal article" date="2013" name="Mar. Genomics">
        <title>Expression of sulfatases in Rhodopirellula baltica and the diversity of sulfatases in the genus Rhodopirellula.</title>
        <authorList>
            <person name="Wegner C.E."/>
            <person name="Richter-Heitmann T."/>
            <person name="Klindworth A."/>
            <person name="Klockow C."/>
            <person name="Richter M."/>
            <person name="Achstetter T."/>
            <person name="Glockner F.O."/>
            <person name="Harder J."/>
        </authorList>
    </citation>
    <scope>NUCLEOTIDE SEQUENCE [LARGE SCALE GENOMIC DNA]</scope>
    <source>
        <strain evidence="2 3">SWK14</strain>
    </source>
</reference>
<sequence length="55" mass="5771">MSSLREVGGSADLDELSAKRIAGDEADFRVQASDLGEERDVRNAMVQGGSTTSAN</sequence>
<dbReference type="RefSeq" id="WP_007340787.1">
    <property type="nucleotide sequence ID" value="NZ_AMWG01000184.1"/>
</dbReference>
<accession>L7C6L4</accession>
<dbReference type="Proteomes" id="UP000010959">
    <property type="component" value="Unassembled WGS sequence"/>
</dbReference>
<evidence type="ECO:0000313" key="2">
    <source>
        <dbReference type="EMBL" id="ELP29663.1"/>
    </source>
</evidence>
<evidence type="ECO:0000313" key="3">
    <source>
        <dbReference type="Proteomes" id="UP000010959"/>
    </source>
</evidence>
<dbReference type="PATRIC" id="fig|993516.3.peg.6825"/>
<gene>
    <name evidence="2" type="ORF">RBSWK_06364</name>
</gene>
<dbReference type="EMBL" id="AMWG01000184">
    <property type="protein sequence ID" value="ELP29663.1"/>
    <property type="molecule type" value="Genomic_DNA"/>
</dbReference>